<evidence type="ECO:0000313" key="2">
    <source>
        <dbReference type="Proteomes" id="UP000649739"/>
    </source>
</evidence>
<sequence>MKPVTPPVLPLRIGERGIFAGRWAWQPDPATGGRRVAVGFAGTLIDWWKGWAVWSCPRPVAEAVVADQMCLRIDARDRLARTGLTGGALDLAVDRQLPQMQWHDDTLVVNETAQRGAFTLRHISPDRLGRYVIGGWQWPWTAMSPQACDRIADVGPDGAGR</sequence>
<dbReference type="EMBL" id="BMQB01000003">
    <property type="protein sequence ID" value="GGJ89922.1"/>
    <property type="molecule type" value="Genomic_DNA"/>
</dbReference>
<proteinExistence type="predicted"/>
<protein>
    <submittedName>
        <fullName evidence="1">Uncharacterized protein</fullName>
    </submittedName>
</protein>
<gene>
    <name evidence="1" type="ORF">GCM10010123_19690</name>
</gene>
<dbReference type="AlphaFoldDB" id="A0A8J3B958"/>
<name>A0A8J3B958_9ACTN</name>
<accession>A0A8J3B958</accession>
<reference evidence="1" key="1">
    <citation type="journal article" date="2014" name="Int. J. Syst. Evol. Microbiol.">
        <title>Complete genome sequence of Corynebacterium casei LMG S-19264T (=DSM 44701T), isolated from a smear-ripened cheese.</title>
        <authorList>
            <consortium name="US DOE Joint Genome Institute (JGI-PGF)"/>
            <person name="Walter F."/>
            <person name="Albersmeier A."/>
            <person name="Kalinowski J."/>
            <person name="Ruckert C."/>
        </authorList>
    </citation>
    <scope>NUCLEOTIDE SEQUENCE</scope>
    <source>
        <strain evidence="1">JCM 3090</strain>
    </source>
</reference>
<keyword evidence="2" id="KW-1185">Reference proteome</keyword>
<evidence type="ECO:0000313" key="1">
    <source>
        <dbReference type="EMBL" id="GGJ89922.1"/>
    </source>
</evidence>
<reference evidence="1" key="2">
    <citation type="submission" date="2020-09" db="EMBL/GenBank/DDBJ databases">
        <authorList>
            <person name="Sun Q."/>
            <person name="Ohkuma M."/>
        </authorList>
    </citation>
    <scope>NUCLEOTIDE SEQUENCE</scope>
    <source>
        <strain evidence="1">JCM 3090</strain>
    </source>
</reference>
<dbReference type="Proteomes" id="UP000649739">
    <property type="component" value="Unassembled WGS sequence"/>
</dbReference>
<organism evidence="1 2">
    <name type="scientific">Pilimelia anulata</name>
    <dbReference type="NCBI Taxonomy" id="53371"/>
    <lineage>
        <taxon>Bacteria</taxon>
        <taxon>Bacillati</taxon>
        <taxon>Actinomycetota</taxon>
        <taxon>Actinomycetes</taxon>
        <taxon>Micromonosporales</taxon>
        <taxon>Micromonosporaceae</taxon>
        <taxon>Pilimelia</taxon>
    </lineage>
</organism>
<dbReference type="RefSeq" id="WP_189169747.1">
    <property type="nucleotide sequence ID" value="NZ_BMQB01000003.1"/>
</dbReference>
<comment type="caution">
    <text evidence="1">The sequence shown here is derived from an EMBL/GenBank/DDBJ whole genome shotgun (WGS) entry which is preliminary data.</text>
</comment>